<dbReference type="EMBL" id="QGMK01000508">
    <property type="protein sequence ID" value="TVY81280.1"/>
    <property type="molecule type" value="Genomic_DNA"/>
</dbReference>
<name>A0A8T9CBR6_9HELO</name>
<reference evidence="2 3" key="1">
    <citation type="submission" date="2018-05" db="EMBL/GenBank/DDBJ databases">
        <title>Genome sequencing and assembly of the regulated plant pathogen Lachnellula willkommii and related sister species for the development of diagnostic species identification markers.</title>
        <authorList>
            <person name="Giroux E."/>
            <person name="Bilodeau G."/>
        </authorList>
    </citation>
    <scope>NUCLEOTIDE SEQUENCE [LARGE SCALE GENOMIC DNA]</scope>
    <source>
        <strain evidence="2 3">CBS 268.59</strain>
    </source>
</reference>
<dbReference type="AlphaFoldDB" id="A0A8T9CBR6"/>
<evidence type="ECO:0000313" key="3">
    <source>
        <dbReference type="Proteomes" id="UP000469558"/>
    </source>
</evidence>
<dbReference type="SUPFAM" id="SSF53098">
    <property type="entry name" value="Ribonuclease H-like"/>
    <property type="match status" value="1"/>
</dbReference>
<evidence type="ECO:0000313" key="2">
    <source>
        <dbReference type="EMBL" id="TVY81280.1"/>
    </source>
</evidence>
<protein>
    <recommendedName>
        <fullName evidence="1">Piwi domain-containing protein</fullName>
    </recommendedName>
</protein>
<accession>A0A8T9CBR6</accession>
<gene>
    <name evidence="2" type="primary">tag-76</name>
    <name evidence="2" type="ORF">LSUE1_G004033</name>
</gene>
<feature type="domain" description="Piwi" evidence="1">
    <location>
        <begin position="1"/>
        <end position="259"/>
    </location>
</feature>
<proteinExistence type="predicted"/>
<dbReference type="Proteomes" id="UP000469558">
    <property type="component" value="Unassembled WGS sequence"/>
</dbReference>
<comment type="caution">
    <text evidence="2">The sequence shown here is derived from an EMBL/GenBank/DDBJ whole genome shotgun (WGS) entry which is preliminary data.</text>
</comment>
<dbReference type="InterPro" id="IPR003165">
    <property type="entry name" value="Piwi"/>
</dbReference>
<organism evidence="2 3">
    <name type="scientific">Lachnellula suecica</name>
    <dbReference type="NCBI Taxonomy" id="602035"/>
    <lineage>
        <taxon>Eukaryota</taxon>
        <taxon>Fungi</taxon>
        <taxon>Dikarya</taxon>
        <taxon>Ascomycota</taxon>
        <taxon>Pezizomycotina</taxon>
        <taxon>Leotiomycetes</taxon>
        <taxon>Helotiales</taxon>
        <taxon>Lachnaceae</taxon>
        <taxon>Lachnellula</taxon>
    </lineage>
</organism>
<keyword evidence="3" id="KW-1185">Reference proteome</keyword>
<dbReference type="PROSITE" id="PS50822">
    <property type="entry name" value="PIWI"/>
    <property type="match status" value="1"/>
</dbReference>
<dbReference type="GO" id="GO:0003676">
    <property type="term" value="F:nucleic acid binding"/>
    <property type="evidence" value="ECO:0007669"/>
    <property type="project" value="InterPro"/>
</dbReference>
<dbReference type="Pfam" id="PF02171">
    <property type="entry name" value="Piwi"/>
    <property type="match status" value="1"/>
</dbReference>
<dbReference type="SMART" id="SM00950">
    <property type="entry name" value="Piwi"/>
    <property type="match status" value="1"/>
</dbReference>
<dbReference type="Gene3D" id="3.30.420.10">
    <property type="entry name" value="Ribonuclease H-like superfamily/Ribonuclease H"/>
    <property type="match status" value="1"/>
</dbReference>
<dbReference type="PANTHER" id="PTHR22891">
    <property type="entry name" value="EUKARYOTIC TRANSLATION INITIATION FACTOR 2C"/>
    <property type="match status" value="1"/>
</dbReference>
<dbReference type="InterPro" id="IPR012337">
    <property type="entry name" value="RNaseH-like_sf"/>
</dbReference>
<dbReference type="OrthoDB" id="10252740at2759"/>
<sequence>MDSSMKINYKLRGTNHKLEFPWYGANATTMVVGADVTHSAKGSNAPSVAGVVATCDEYDGRYLASARIQTCKTEYIEDLEGMIEERLEVFFAHNGKLPNEILFYRDGVSESQYGMVYLDELPKVKAGCLAIGEKRQIPGYDPKITMLVVGKRHHTRFYPKDSPKDKVGKNLNPGLVIDHTIVTPQYDNFYLQSHDSPEGTARSGHYVVISNDSGYTPEKLQEVTYRLCFTGSRAPTSLSICTPARYADLLCDRLRAYLRPIFERKEGFKDFPPDRPLDEYRACSTTWTSASNDNGSKLPWHGKLEDSMFYL</sequence>
<evidence type="ECO:0000259" key="1">
    <source>
        <dbReference type="PROSITE" id="PS50822"/>
    </source>
</evidence>
<dbReference type="InterPro" id="IPR036397">
    <property type="entry name" value="RNaseH_sf"/>
</dbReference>